<proteinExistence type="inferred from homology"/>
<feature type="domain" description="Beta-galactosidase trimerisation" evidence="9">
    <location>
        <begin position="399"/>
        <end position="598"/>
    </location>
</feature>
<dbReference type="SUPFAM" id="SSF52317">
    <property type="entry name" value="Class I glutamine amidotransferase-like"/>
    <property type="match status" value="1"/>
</dbReference>
<comment type="catalytic activity">
    <reaction evidence="1">
        <text>Hydrolysis of terminal non-reducing beta-D-galactose residues in beta-D-galactosides.</text>
        <dbReference type="EC" id="3.2.1.23"/>
    </reaction>
</comment>
<keyword evidence="7" id="KW-0326">Glycosidase</keyword>
<evidence type="ECO:0000256" key="5">
    <source>
        <dbReference type="ARBA" id="ARBA00022801"/>
    </source>
</evidence>
<dbReference type="InterPro" id="IPR003476">
    <property type="entry name" value="Glyco_hydro_42"/>
</dbReference>
<sequence length="667" mass="76828">MDNTLLFGAAYYPEYMPYERMDQDIAMMKAAGMNVVRIAESTWSTLEPEEGTFDFSYIDRVVEKTEKAGMMVIVGTPTYAVPAWLVRKDPDIMVETKEGRARYGHRQIFDLLNPTFRRHAEIVICELAAHTAGFKNVIGFQIDNETKHYGNMGERMQAGFRQYLKEKFVTTERLNEAFGLAYWSNSIHDWEDFPDMRGCINGGLVAEFEKYQRKIAADYLAWQAQIIREYKREDQFITHNLDFEWKKFGADIAQDGYSYGVQPDINHYEASKCLTLAGTDIYHPTQDDLTGAEAAFGGDSIRSLKDDNYLVLECQAQAFKYWTPYPGQLRLHAYSHLASGAKGIMYWNWHSIHSGYETYWKGVLSHDLGTNPVHEEACRIGKEWKELGQRLCGMKKQNRAAVVTDNQSLTAFQWFPIDRDLSYNDVFRWMYDSLYEMNVECDIVDVNAFDPDKYSMIITPALYCITEEMLEKLDAFVKNGGVLVSSFKSFVADEHVRVYADTQPHLLQECFGVSCNQYTEPGRTKLEGRPVRYIAELLKTDEKGKTEILAKYEHKYWGAYAGITRHRYGSGSAYYVGCYTDKEILKEVYKKAAGDAEIPVPDLEWPVIIRSGKVQDRTVHYILHYSEEDRTVSCPFRAARDLISGREYHAGDEISLKDWDVLVLEEM</sequence>
<evidence type="ECO:0000256" key="4">
    <source>
        <dbReference type="ARBA" id="ARBA00022723"/>
    </source>
</evidence>
<feature type="domain" description="Glycoside hydrolase family 42 N-terminal" evidence="8">
    <location>
        <begin position="11"/>
        <end position="386"/>
    </location>
</feature>
<comment type="caution">
    <text evidence="10">The sequence shown here is derived from an EMBL/GenBank/DDBJ whole genome shotgun (WGS) entry which is preliminary data.</text>
</comment>
<dbReference type="Pfam" id="PF08532">
    <property type="entry name" value="Glyco_hydro_42M"/>
    <property type="match status" value="1"/>
</dbReference>
<comment type="similarity">
    <text evidence="2">Belongs to the glycosyl hydrolase 42 family.</text>
</comment>
<dbReference type="InterPro" id="IPR017853">
    <property type="entry name" value="GH"/>
</dbReference>
<dbReference type="GO" id="GO:0005975">
    <property type="term" value="P:carbohydrate metabolic process"/>
    <property type="evidence" value="ECO:0007669"/>
    <property type="project" value="InterPro"/>
</dbReference>
<keyword evidence="5" id="KW-0378">Hydrolase</keyword>
<dbReference type="EMBL" id="DWWI01000011">
    <property type="protein sequence ID" value="HJC42139.1"/>
    <property type="molecule type" value="Genomic_DNA"/>
</dbReference>
<dbReference type="Proteomes" id="UP000823895">
    <property type="component" value="Unassembled WGS sequence"/>
</dbReference>
<dbReference type="PANTHER" id="PTHR36447">
    <property type="entry name" value="BETA-GALACTOSIDASE GANA"/>
    <property type="match status" value="1"/>
</dbReference>
<evidence type="ECO:0000256" key="7">
    <source>
        <dbReference type="ARBA" id="ARBA00023295"/>
    </source>
</evidence>
<organism evidence="10 11">
    <name type="scientific">Candidatus Mediterraneibacter gallistercoris</name>
    <dbReference type="NCBI Taxonomy" id="2838671"/>
    <lineage>
        <taxon>Bacteria</taxon>
        <taxon>Bacillati</taxon>
        <taxon>Bacillota</taxon>
        <taxon>Clostridia</taxon>
        <taxon>Lachnospirales</taxon>
        <taxon>Lachnospiraceae</taxon>
        <taxon>Mediterraneibacter</taxon>
    </lineage>
</organism>
<dbReference type="AlphaFoldDB" id="A0A9D2P299"/>
<dbReference type="SUPFAM" id="SSF51445">
    <property type="entry name" value="(Trans)glycosidases"/>
    <property type="match status" value="1"/>
</dbReference>
<dbReference type="PANTHER" id="PTHR36447:SF2">
    <property type="entry name" value="BETA-GALACTOSIDASE YESZ"/>
    <property type="match status" value="1"/>
</dbReference>
<gene>
    <name evidence="10" type="ORF">H9756_00400</name>
</gene>
<keyword evidence="4" id="KW-0479">Metal-binding</keyword>
<accession>A0A9D2P299</accession>
<reference evidence="10" key="1">
    <citation type="journal article" date="2021" name="PeerJ">
        <title>Extensive microbial diversity within the chicken gut microbiome revealed by metagenomics and culture.</title>
        <authorList>
            <person name="Gilroy R."/>
            <person name="Ravi A."/>
            <person name="Getino M."/>
            <person name="Pursley I."/>
            <person name="Horton D.L."/>
            <person name="Alikhan N.F."/>
            <person name="Baker D."/>
            <person name="Gharbi K."/>
            <person name="Hall N."/>
            <person name="Watson M."/>
            <person name="Adriaenssens E.M."/>
            <person name="Foster-Nyarko E."/>
            <person name="Jarju S."/>
            <person name="Secka A."/>
            <person name="Antonio M."/>
            <person name="Oren A."/>
            <person name="Chaudhuri R.R."/>
            <person name="La Ragione R."/>
            <person name="Hildebrand F."/>
            <person name="Pallen M.J."/>
        </authorList>
    </citation>
    <scope>NUCLEOTIDE SEQUENCE</scope>
    <source>
        <strain evidence="10">CHK165-2605</strain>
    </source>
</reference>
<dbReference type="EC" id="3.2.1.23" evidence="3"/>
<dbReference type="Gene3D" id="3.20.20.80">
    <property type="entry name" value="Glycosidases"/>
    <property type="match status" value="1"/>
</dbReference>
<dbReference type="GO" id="GO:0009341">
    <property type="term" value="C:beta-galactosidase complex"/>
    <property type="evidence" value="ECO:0007669"/>
    <property type="project" value="InterPro"/>
</dbReference>
<dbReference type="InterPro" id="IPR029062">
    <property type="entry name" value="Class_I_gatase-like"/>
</dbReference>
<dbReference type="Gene3D" id="3.40.50.880">
    <property type="match status" value="1"/>
</dbReference>
<evidence type="ECO:0000313" key="11">
    <source>
        <dbReference type="Proteomes" id="UP000823895"/>
    </source>
</evidence>
<name>A0A9D2P299_9FIRM</name>
<dbReference type="Pfam" id="PF02449">
    <property type="entry name" value="Glyco_hydro_42"/>
    <property type="match status" value="1"/>
</dbReference>
<dbReference type="GO" id="GO:0046872">
    <property type="term" value="F:metal ion binding"/>
    <property type="evidence" value="ECO:0007669"/>
    <property type="project" value="UniProtKB-KW"/>
</dbReference>
<dbReference type="InterPro" id="IPR013529">
    <property type="entry name" value="Glyco_hydro_42_N"/>
</dbReference>
<dbReference type="GO" id="GO:0004565">
    <property type="term" value="F:beta-galactosidase activity"/>
    <property type="evidence" value="ECO:0007669"/>
    <property type="project" value="UniProtKB-EC"/>
</dbReference>
<evidence type="ECO:0000256" key="6">
    <source>
        <dbReference type="ARBA" id="ARBA00022833"/>
    </source>
</evidence>
<dbReference type="CDD" id="cd03143">
    <property type="entry name" value="A4_beta-galactosidase_middle_domain"/>
    <property type="match status" value="1"/>
</dbReference>
<evidence type="ECO:0000313" key="10">
    <source>
        <dbReference type="EMBL" id="HJC42139.1"/>
    </source>
</evidence>
<evidence type="ECO:0000256" key="3">
    <source>
        <dbReference type="ARBA" id="ARBA00012756"/>
    </source>
</evidence>
<evidence type="ECO:0000256" key="1">
    <source>
        <dbReference type="ARBA" id="ARBA00001412"/>
    </source>
</evidence>
<evidence type="ECO:0000259" key="8">
    <source>
        <dbReference type="Pfam" id="PF02449"/>
    </source>
</evidence>
<dbReference type="InterPro" id="IPR013738">
    <property type="entry name" value="Beta_galactosidase_Trimer"/>
</dbReference>
<evidence type="ECO:0000256" key="2">
    <source>
        <dbReference type="ARBA" id="ARBA00005940"/>
    </source>
</evidence>
<keyword evidence="6" id="KW-0862">Zinc</keyword>
<protein>
    <recommendedName>
        <fullName evidence="3">beta-galactosidase</fullName>
        <ecNumber evidence="3">3.2.1.23</ecNumber>
    </recommendedName>
</protein>
<evidence type="ECO:0000259" key="9">
    <source>
        <dbReference type="Pfam" id="PF08532"/>
    </source>
</evidence>
<reference evidence="10" key="2">
    <citation type="submission" date="2021-04" db="EMBL/GenBank/DDBJ databases">
        <authorList>
            <person name="Gilroy R."/>
        </authorList>
    </citation>
    <scope>NUCLEOTIDE SEQUENCE</scope>
    <source>
        <strain evidence="10">CHK165-2605</strain>
    </source>
</reference>